<comment type="caution">
    <text evidence="3">The sequence shown here is derived from an EMBL/GenBank/DDBJ whole genome shotgun (WGS) entry which is preliminary data.</text>
</comment>
<proteinExistence type="predicted"/>
<dbReference type="PANTHER" id="PTHR38248:SF2">
    <property type="entry name" value="FUNK1 11"/>
    <property type="match status" value="1"/>
</dbReference>
<dbReference type="EMBL" id="JADCUA010000006">
    <property type="protein sequence ID" value="KAH9839094.1"/>
    <property type="molecule type" value="Genomic_DNA"/>
</dbReference>
<feature type="region of interest" description="Disordered" evidence="1">
    <location>
        <begin position="54"/>
        <end position="97"/>
    </location>
</feature>
<dbReference type="Pfam" id="PF17667">
    <property type="entry name" value="Pkinase_fungal"/>
    <property type="match status" value="2"/>
</dbReference>
<feature type="domain" description="Fungal-type protein kinase" evidence="2">
    <location>
        <begin position="704"/>
        <end position="749"/>
    </location>
</feature>
<evidence type="ECO:0000313" key="4">
    <source>
        <dbReference type="Proteomes" id="UP000814176"/>
    </source>
</evidence>
<dbReference type="SUPFAM" id="SSF56112">
    <property type="entry name" value="Protein kinase-like (PK-like)"/>
    <property type="match status" value="1"/>
</dbReference>
<accession>A0ABQ8KLV3</accession>
<sequence length="875" mass="98435">MRKVQPSIPDPWLPGLSQCFIDRSTPQCPRAFFALYFSSAMQEQDSGVKGPVNAFTSAPAGPNARARTPNRGARSTGNLPVKITPTHPSTHDTLYRSDGISRNRHHTWVLKHFRDKIVWNVDPEKFVKAVWDFTFDDIPRVPFPGPGRPSRVPPSYKLQATSLQQYVFDSRERPSYGPLSELANSLLRQIYGSKSTTGRIPRKFPAQYMVRDRNYDDDSHTKEMLDLSFSTANPDGGQRPRWDFEAAFVEVKRTRLAPPPIPSQLATISEQDEGVAQAGKRKRPSAEEVGDLPKAKRSHPPAAQDQSAGPQDGRPNDKEGGSDAAEEVAAQPEEAEVSNNVGQAVRYMNDIMSANVRSFGIGWLVEDEHMRLLYGDRMGVVITKKFRFLHEDQRLFALCIGAMGRASVHGMGIFPDLHFPANEQEEASMNTYEGAQLRMTARRPDVPNSEEFQFDVDVEAGRIYTEFGVLGRGTSVIPIRATPDTDTSKDPAFKDMGLVAKISWPHALRRAEDSLITAVRRELRAKKPAYLRHVVELKCSVTRTLDEINLPRLAMGLRPDETDERVCRTLILARYQRLEEIGSVERFKIVYIDVVRAHHWVWTTSGILHRDISTNNIMWYLVGDTIYGVLCDWDLAEKNVHGRIPSNRTHAEDEGDSKSSRSPSPTASQETDGTAASPKSDTAASSKSGAAAPSESDKDAKSQDSPKRPRYRTGTGPFMALDLLRPQAPPFHLYRHDLESFFYVLVYVCAVYDWMQKKFGHLIAWECETLVEIGNNKRLFLDDFSLYNPMFANCDPAFMPLVAQNGWVRALYKHFGTVEYHGASIRRIQMNAELGDELDVDEIERYEGLRDSEITYAKFMQILGAPEDIPIDDAL</sequence>
<dbReference type="InterPro" id="IPR011009">
    <property type="entry name" value="Kinase-like_dom_sf"/>
</dbReference>
<dbReference type="InterPro" id="IPR040976">
    <property type="entry name" value="Pkinase_fungal"/>
</dbReference>
<organism evidence="3 4">
    <name type="scientific">Rhodofomes roseus</name>
    <dbReference type="NCBI Taxonomy" id="34475"/>
    <lineage>
        <taxon>Eukaryota</taxon>
        <taxon>Fungi</taxon>
        <taxon>Dikarya</taxon>
        <taxon>Basidiomycota</taxon>
        <taxon>Agaricomycotina</taxon>
        <taxon>Agaricomycetes</taxon>
        <taxon>Polyporales</taxon>
        <taxon>Rhodofomes</taxon>
    </lineage>
</organism>
<feature type="compositionally biased region" description="Basic and acidic residues" evidence="1">
    <location>
        <begin position="695"/>
        <end position="707"/>
    </location>
</feature>
<evidence type="ECO:0000259" key="2">
    <source>
        <dbReference type="Pfam" id="PF17667"/>
    </source>
</evidence>
<feature type="region of interest" description="Disordered" evidence="1">
    <location>
        <begin position="645"/>
        <end position="713"/>
    </location>
</feature>
<dbReference type="PANTHER" id="PTHR38248">
    <property type="entry name" value="FUNK1 6"/>
    <property type="match status" value="1"/>
</dbReference>
<name>A0ABQ8KLV3_9APHY</name>
<feature type="compositionally biased region" description="Basic and acidic residues" evidence="1">
    <location>
        <begin position="649"/>
        <end position="659"/>
    </location>
</feature>
<dbReference type="RefSeq" id="XP_047780849.1">
    <property type="nucleotide sequence ID" value="XM_047918923.1"/>
</dbReference>
<dbReference type="Proteomes" id="UP000814176">
    <property type="component" value="Unassembled WGS sequence"/>
</dbReference>
<evidence type="ECO:0000313" key="3">
    <source>
        <dbReference type="EMBL" id="KAH9839094.1"/>
    </source>
</evidence>
<keyword evidence="4" id="KW-1185">Reference proteome</keyword>
<feature type="compositionally biased region" description="Polar residues" evidence="1">
    <location>
        <begin position="669"/>
        <end position="682"/>
    </location>
</feature>
<evidence type="ECO:0000256" key="1">
    <source>
        <dbReference type="SAM" id="MobiDB-lite"/>
    </source>
</evidence>
<dbReference type="Gene3D" id="1.10.510.10">
    <property type="entry name" value="Transferase(Phosphotransferase) domain 1"/>
    <property type="match status" value="1"/>
</dbReference>
<protein>
    <recommendedName>
        <fullName evidence="2">Fungal-type protein kinase domain-containing protein</fullName>
    </recommendedName>
</protein>
<reference evidence="3 4" key="1">
    <citation type="journal article" date="2021" name="Environ. Microbiol.">
        <title>Gene family expansions and transcriptome signatures uncover fungal adaptations to wood decay.</title>
        <authorList>
            <person name="Hage H."/>
            <person name="Miyauchi S."/>
            <person name="Viragh M."/>
            <person name="Drula E."/>
            <person name="Min B."/>
            <person name="Chaduli D."/>
            <person name="Navarro D."/>
            <person name="Favel A."/>
            <person name="Norest M."/>
            <person name="Lesage-Meessen L."/>
            <person name="Balint B."/>
            <person name="Merenyi Z."/>
            <person name="de Eugenio L."/>
            <person name="Morin E."/>
            <person name="Martinez A.T."/>
            <person name="Baldrian P."/>
            <person name="Stursova M."/>
            <person name="Martinez M.J."/>
            <person name="Novotny C."/>
            <person name="Magnuson J.K."/>
            <person name="Spatafora J.W."/>
            <person name="Maurice S."/>
            <person name="Pangilinan J."/>
            <person name="Andreopoulos W."/>
            <person name="LaButti K."/>
            <person name="Hundley H."/>
            <person name="Na H."/>
            <person name="Kuo A."/>
            <person name="Barry K."/>
            <person name="Lipzen A."/>
            <person name="Henrissat B."/>
            <person name="Riley R."/>
            <person name="Ahrendt S."/>
            <person name="Nagy L.G."/>
            <person name="Grigoriev I.V."/>
            <person name="Martin F."/>
            <person name="Rosso M.N."/>
        </authorList>
    </citation>
    <scope>NUCLEOTIDE SEQUENCE [LARGE SCALE GENOMIC DNA]</scope>
    <source>
        <strain evidence="3 4">CIRM-BRFM 1785</strain>
    </source>
</reference>
<feature type="domain" description="Fungal-type protein kinase" evidence="2">
    <location>
        <begin position="325"/>
        <end position="638"/>
    </location>
</feature>
<gene>
    <name evidence="3" type="ORF">C8Q71DRAFT_495419</name>
</gene>
<feature type="region of interest" description="Disordered" evidence="1">
    <location>
        <begin position="258"/>
        <end position="337"/>
    </location>
</feature>
<dbReference type="GeneID" id="71999655"/>
<feature type="compositionally biased region" description="Low complexity" evidence="1">
    <location>
        <begin position="683"/>
        <end position="694"/>
    </location>
</feature>